<keyword evidence="2" id="KW-0732">Signal</keyword>
<dbReference type="Pfam" id="PF15878">
    <property type="entry name" value="Frey"/>
    <property type="match status" value="1"/>
</dbReference>
<feature type="chain" id="PRO_5025447536" evidence="2">
    <location>
        <begin position="26"/>
        <end position="99"/>
    </location>
</feature>
<sequence>MVLAMLGALYPRAGLSLFLLDLVLAAALLGPQPPRPQRSVPEEFSGPLELSQPFSGLVDDYGIRPKHPWPRGPRPLLSQAQQRKRDGPDMAEYYYDAHL</sequence>
<dbReference type="GO" id="GO:0005789">
    <property type="term" value="C:endoplasmic reticulum membrane"/>
    <property type="evidence" value="ECO:0007669"/>
    <property type="project" value="TreeGrafter"/>
</dbReference>
<dbReference type="AlphaFoldDB" id="A0A667HP49"/>
<evidence type="ECO:0000256" key="2">
    <source>
        <dbReference type="SAM" id="SignalP"/>
    </source>
</evidence>
<dbReference type="PANTHER" id="PTHR37872">
    <property type="entry name" value="SIMILAR TO RIKEN CDNA 1700029I15"/>
    <property type="match status" value="1"/>
</dbReference>
<dbReference type="GO" id="GO:0035036">
    <property type="term" value="P:sperm-egg recognition"/>
    <property type="evidence" value="ECO:0007669"/>
    <property type="project" value="TreeGrafter"/>
</dbReference>
<feature type="region of interest" description="Disordered" evidence="1">
    <location>
        <begin position="31"/>
        <end position="87"/>
    </location>
</feature>
<name>A0A667HP49_LYNCA</name>
<reference evidence="3" key="1">
    <citation type="submission" date="2025-08" db="UniProtKB">
        <authorList>
            <consortium name="Ensembl"/>
        </authorList>
    </citation>
    <scope>IDENTIFICATION</scope>
</reference>
<dbReference type="Ensembl" id="ENSLCNT00005024167.1">
    <property type="protein sequence ID" value="ENSLCNP00005021593.1"/>
    <property type="gene ID" value="ENSLCNG00005014090.1"/>
</dbReference>
<accession>A0A667HP49</accession>
<feature type="signal peptide" evidence="2">
    <location>
        <begin position="1"/>
        <end position="25"/>
    </location>
</feature>
<evidence type="ECO:0000313" key="4">
    <source>
        <dbReference type="Proteomes" id="UP000472241"/>
    </source>
</evidence>
<proteinExistence type="predicted"/>
<dbReference type="GO" id="GO:0007342">
    <property type="term" value="P:fusion of sperm to egg plasma membrane involved in single fertilization"/>
    <property type="evidence" value="ECO:0007669"/>
    <property type="project" value="TreeGrafter"/>
</dbReference>
<protein>
    <submittedName>
        <fullName evidence="3">Chromosome 11 open reading frame 94</fullName>
    </submittedName>
</protein>
<dbReference type="Proteomes" id="UP000472241">
    <property type="component" value="Unplaced"/>
</dbReference>
<dbReference type="PANTHER" id="PTHR37872:SF1">
    <property type="entry name" value="PROTEIN FREY 1"/>
    <property type="match status" value="1"/>
</dbReference>
<organism evidence="3 4">
    <name type="scientific">Lynx canadensis</name>
    <name type="common">Canada lynx</name>
    <name type="synonym">Felis canadensis</name>
    <dbReference type="NCBI Taxonomy" id="61383"/>
    <lineage>
        <taxon>Eukaryota</taxon>
        <taxon>Metazoa</taxon>
        <taxon>Chordata</taxon>
        <taxon>Craniata</taxon>
        <taxon>Vertebrata</taxon>
        <taxon>Euteleostomi</taxon>
        <taxon>Mammalia</taxon>
        <taxon>Eutheria</taxon>
        <taxon>Laurasiatheria</taxon>
        <taxon>Carnivora</taxon>
        <taxon>Feliformia</taxon>
        <taxon>Felidae</taxon>
        <taxon>Felinae</taxon>
        <taxon>Lynx</taxon>
    </lineage>
</organism>
<reference evidence="3" key="2">
    <citation type="submission" date="2025-09" db="UniProtKB">
        <authorList>
            <consortium name="Ensembl"/>
        </authorList>
    </citation>
    <scope>IDENTIFICATION</scope>
</reference>
<keyword evidence="4" id="KW-1185">Reference proteome</keyword>
<evidence type="ECO:0000256" key="1">
    <source>
        <dbReference type="SAM" id="MobiDB-lite"/>
    </source>
</evidence>
<evidence type="ECO:0000313" key="3">
    <source>
        <dbReference type="Ensembl" id="ENSLCNP00005021593.1"/>
    </source>
</evidence>
<dbReference type="InterPro" id="IPR031748">
    <property type="entry name" value="Frey"/>
</dbReference>